<dbReference type="InterPro" id="IPR014219">
    <property type="entry name" value="SpoIVB"/>
</dbReference>
<dbReference type="PROSITE" id="PS51494">
    <property type="entry name" value="SPOIVB"/>
    <property type="match status" value="1"/>
</dbReference>
<dbReference type="STRING" id="1120996.SAMN02746066_03547"/>
<feature type="domain" description="Peptidase S55" evidence="2">
    <location>
        <begin position="202"/>
        <end position="428"/>
    </location>
</feature>
<evidence type="ECO:0000259" key="2">
    <source>
        <dbReference type="PROSITE" id="PS51494"/>
    </source>
</evidence>
<organism evidence="3 4">
    <name type="scientific">Anaerosporobacter mobilis DSM 15930</name>
    <dbReference type="NCBI Taxonomy" id="1120996"/>
    <lineage>
        <taxon>Bacteria</taxon>
        <taxon>Bacillati</taxon>
        <taxon>Bacillota</taxon>
        <taxon>Clostridia</taxon>
        <taxon>Lachnospirales</taxon>
        <taxon>Lachnospiraceae</taxon>
        <taxon>Anaerosporobacter</taxon>
    </lineage>
</organism>
<proteinExistence type="predicted"/>
<gene>
    <name evidence="3" type="ORF">SAMN02746066_03547</name>
</gene>
<reference evidence="3 4" key="1">
    <citation type="submission" date="2016-11" db="EMBL/GenBank/DDBJ databases">
        <authorList>
            <person name="Jaros S."/>
            <person name="Januszkiewicz K."/>
            <person name="Wedrychowicz H."/>
        </authorList>
    </citation>
    <scope>NUCLEOTIDE SEQUENCE [LARGE SCALE GENOMIC DNA]</scope>
    <source>
        <strain evidence="3 4">DSM 15930</strain>
    </source>
</reference>
<dbReference type="Gene3D" id="2.30.42.10">
    <property type="match status" value="1"/>
</dbReference>
<keyword evidence="1" id="KW-1133">Transmembrane helix</keyword>
<dbReference type="EMBL" id="FRCP01000019">
    <property type="protein sequence ID" value="SHM84467.1"/>
    <property type="molecule type" value="Genomic_DNA"/>
</dbReference>
<dbReference type="SUPFAM" id="SSF50156">
    <property type="entry name" value="PDZ domain-like"/>
    <property type="match status" value="1"/>
</dbReference>
<dbReference type="AlphaFoldDB" id="A0A1M7M1Q6"/>
<protein>
    <submittedName>
        <fullName evidence="3">Stage IV sporulation protein B</fullName>
    </submittedName>
</protein>
<keyword evidence="1" id="KW-0472">Membrane</keyword>
<dbReference type="NCBIfam" id="TIGR02860">
    <property type="entry name" value="spore_IV_B"/>
    <property type="match status" value="1"/>
</dbReference>
<evidence type="ECO:0000313" key="4">
    <source>
        <dbReference type="Proteomes" id="UP000184038"/>
    </source>
</evidence>
<evidence type="ECO:0000256" key="1">
    <source>
        <dbReference type="SAM" id="Phobius"/>
    </source>
</evidence>
<sequence length="428" mass="47259">MSSRKQIYRSLLIILVFLDLMVILDMGIKKMASNIPSNIRVLVGTEETFDFDLPVEGDIETEQVDVFNVDNKQNLNNKIHINLNKPFSIQSSKVGAYSVDLKLFGKFTLKKINIDVIESVEVIPSGMPIGIYVKTDGVLVLGTGDVTGSDGMNYEPALNILKSGDYIVAIDDVTVATIDDVMNYINKSNGESMEFSVRRNKEIIKLKVTPVKSADGDYKIGVWIREDTQGIGTLTFTTTDKKFGALGHPITDMDTGTVLEINQGSVYTTQIIDIVKGKSGEPGEILGVINQSEKNKIGTINSNTTQGIYGTLKENSNKIKQDDVMEIGLKQDIKLGKAYIRCMVEKELRDYEIEIEKINLNPSAENKGMVIQITDERLLKVTNGIIQGMSGSPIIQDNKLIGAVTHVFIQDSTKGYGTFIENMIINTK</sequence>
<dbReference type="RefSeq" id="WP_073289744.1">
    <property type="nucleotide sequence ID" value="NZ_FRCP01000019.1"/>
</dbReference>
<feature type="transmembrane region" description="Helical" evidence="1">
    <location>
        <begin position="7"/>
        <end position="28"/>
    </location>
</feature>
<dbReference type="Pfam" id="PF05580">
    <property type="entry name" value="Peptidase_S55"/>
    <property type="match status" value="1"/>
</dbReference>
<keyword evidence="4" id="KW-1185">Reference proteome</keyword>
<evidence type="ECO:0000313" key="3">
    <source>
        <dbReference type="EMBL" id="SHM84467.1"/>
    </source>
</evidence>
<dbReference type="Proteomes" id="UP000184038">
    <property type="component" value="Unassembled WGS sequence"/>
</dbReference>
<dbReference type="InterPro" id="IPR036034">
    <property type="entry name" value="PDZ_sf"/>
</dbReference>
<keyword evidence="1" id="KW-0812">Transmembrane</keyword>
<name>A0A1M7M1Q6_9FIRM</name>
<dbReference type="OrthoDB" id="9765242at2"/>
<dbReference type="InterPro" id="IPR008763">
    <property type="entry name" value="Peptidase_S55"/>
</dbReference>
<accession>A0A1M7M1Q6</accession>